<organism evidence="1">
    <name type="scientific">marine sediment metagenome</name>
    <dbReference type="NCBI Taxonomy" id="412755"/>
    <lineage>
        <taxon>unclassified sequences</taxon>
        <taxon>metagenomes</taxon>
        <taxon>ecological metagenomes</taxon>
    </lineage>
</organism>
<proteinExistence type="predicted"/>
<accession>X0SRG8</accession>
<gene>
    <name evidence="1" type="ORF">S01H1_01916</name>
</gene>
<name>X0SRG8_9ZZZZ</name>
<feature type="non-terminal residue" evidence="1">
    <location>
        <position position="37"/>
    </location>
</feature>
<dbReference type="EMBL" id="BARS01000877">
    <property type="protein sequence ID" value="GAF83708.1"/>
    <property type="molecule type" value="Genomic_DNA"/>
</dbReference>
<comment type="caution">
    <text evidence="1">The sequence shown here is derived from an EMBL/GenBank/DDBJ whole genome shotgun (WGS) entry which is preliminary data.</text>
</comment>
<dbReference type="AlphaFoldDB" id="X0SRG8"/>
<reference evidence="1" key="1">
    <citation type="journal article" date="2014" name="Front. Microbiol.">
        <title>High frequency of phylogenetically diverse reductive dehalogenase-homologous genes in deep subseafloor sedimentary metagenomes.</title>
        <authorList>
            <person name="Kawai M."/>
            <person name="Futagami T."/>
            <person name="Toyoda A."/>
            <person name="Takaki Y."/>
            <person name="Nishi S."/>
            <person name="Hori S."/>
            <person name="Arai W."/>
            <person name="Tsubouchi T."/>
            <person name="Morono Y."/>
            <person name="Uchiyama I."/>
            <person name="Ito T."/>
            <person name="Fujiyama A."/>
            <person name="Inagaki F."/>
            <person name="Takami H."/>
        </authorList>
    </citation>
    <scope>NUCLEOTIDE SEQUENCE</scope>
    <source>
        <strain evidence="1">Expedition CK06-06</strain>
    </source>
</reference>
<protein>
    <submittedName>
        <fullName evidence="1">Uncharacterized protein</fullName>
    </submittedName>
</protein>
<sequence length="37" mass="4281">MPNERGESLSDFYDGLYYLFGRAKLDILKEEKAIKAV</sequence>
<evidence type="ECO:0000313" key="1">
    <source>
        <dbReference type="EMBL" id="GAF83708.1"/>
    </source>
</evidence>